<comment type="caution">
    <text evidence="1">The sequence shown here is derived from an EMBL/GenBank/DDBJ whole genome shotgun (WGS) entry which is preliminary data.</text>
</comment>
<dbReference type="AlphaFoldDB" id="A0A645EYU5"/>
<accession>A0A645EYU5</accession>
<reference evidence="1" key="1">
    <citation type="submission" date="2019-08" db="EMBL/GenBank/DDBJ databases">
        <authorList>
            <person name="Kucharzyk K."/>
            <person name="Murdoch R.W."/>
            <person name="Higgins S."/>
            <person name="Loffler F."/>
        </authorList>
    </citation>
    <scope>NUCLEOTIDE SEQUENCE</scope>
</reference>
<organism evidence="1">
    <name type="scientific">bioreactor metagenome</name>
    <dbReference type="NCBI Taxonomy" id="1076179"/>
    <lineage>
        <taxon>unclassified sequences</taxon>
        <taxon>metagenomes</taxon>
        <taxon>ecological metagenomes</taxon>
    </lineage>
</organism>
<proteinExistence type="predicted"/>
<protein>
    <submittedName>
        <fullName evidence="1">Uncharacterized protein</fullName>
    </submittedName>
</protein>
<gene>
    <name evidence="1" type="ORF">SDC9_153862</name>
</gene>
<dbReference type="EMBL" id="VSSQ01052533">
    <property type="protein sequence ID" value="MPN06606.1"/>
    <property type="molecule type" value="Genomic_DNA"/>
</dbReference>
<sequence length="213" mass="24558">MPDKTAVVRTGKAPVGHKRGARCKAHAVEVFERLVHFAHARAAFGPLVAYDNDHTGLDFAFEYGLICVLLAFETDGLANEAAHRWVYRAGFRHRRIGRKVAPQYRQTARCVERRVECRNAVEILRVRETVRTQVFAERSTRDGQRVRVQKRRDCLLDARHAAGAEQVVHIGVARRIYTRDNRRRFIKALERVNHVHVKLRLISDGRKVHDSVR</sequence>
<evidence type="ECO:0000313" key="1">
    <source>
        <dbReference type="EMBL" id="MPN06606.1"/>
    </source>
</evidence>
<name>A0A645EYU5_9ZZZZ</name>